<dbReference type="Pfam" id="PF00294">
    <property type="entry name" value="PfkB"/>
    <property type="match status" value="1"/>
</dbReference>
<keyword evidence="5 6" id="KW-0067">ATP-binding</keyword>
<organism evidence="8 9">
    <name type="scientific">Anaerostipes rhamnosivorans</name>
    <dbReference type="NCBI Taxonomy" id="1229621"/>
    <lineage>
        <taxon>Bacteria</taxon>
        <taxon>Bacillati</taxon>
        <taxon>Bacillota</taxon>
        <taxon>Clostridia</taxon>
        <taxon>Lachnospirales</taxon>
        <taxon>Lachnospiraceae</taxon>
        <taxon>Anaerostipes</taxon>
    </lineage>
</organism>
<evidence type="ECO:0000256" key="1">
    <source>
        <dbReference type="ARBA" id="ARBA00005380"/>
    </source>
</evidence>
<evidence type="ECO:0000256" key="6">
    <source>
        <dbReference type="PIRNR" id="PIRNR000535"/>
    </source>
</evidence>
<accession>A0A4P8IDX2</accession>
<gene>
    <name evidence="8" type="ORF">AR1Y2_0519</name>
</gene>
<protein>
    <recommendedName>
        <fullName evidence="6">Tagatose-6-phosphate kinase</fullName>
        <ecNumber evidence="6">2.7.1.144</ecNumber>
    </recommendedName>
</protein>
<reference evidence="8 9" key="1">
    <citation type="submission" date="2019-05" db="EMBL/GenBank/DDBJ databases">
        <title>Complete genome sequencing of Anaerostipes rhamnosivorans.</title>
        <authorList>
            <person name="Bui T.P.N."/>
            <person name="de Vos W.M."/>
        </authorList>
    </citation>
    <scope>NUCLEOTIDE SEQUENCE [LARGE SCALE GENOMIC DNA]</scope>
    <source>
        <strain evidence="8 9">1y2</strain>
    </source>
</reference>
<dbReference type="GO" id="GO:0005829">
    <property type="term" value="C:cytosol"/>
    <property type="evidence" value="ECO:0007669"/>
    <property type="project" value="TreeGrafter"/>
</dbReference>
<dbReference type="UniPathway" id="UPA00704">
    <property type="reaction ID" value="UER00715"/>
</dbReference>
<evidence type="ECO:0000256" key="2">
    <source>
        <dbReference type="ARBA" id="ARBA00022679"/>
    </source>
</evidence>
<dbReference type="NCBIfam" id="TIGR03168">
    <property type="entry name" value="1-PFK"/>
    <property type="match status" value="1"/>
</dbReference>
<comment type="catalytic activity">
    <reaction evidence="6">
        <text>D-tagatofuranose 6-phosphate + ATP = D-tagatofuranose 1,6-bisphosphate + ADP + H(+)</text>
        <dbReference type="Rhea" id="RHEA:12420"/>
        <dbReference type="ChEBI" id="CHEBI:15378"/>
        <dbReference type="ChEBI" id="CHEBI:30616"/>
        <dbReference type="ChEBI" id="CHEBI:58694"/>
        <dbReference type="ChEBI" id="CHEBI:58695"/>
        <dbReference type="ChEBI" id="CHEBI:456216"/>
        <dbReference type="EC" id="2.7.1.144"/>
    </reaction>
</comment>
<keyword evidence="4 8" id="KW-0418">Kinase</keyword>
<name>A0A4P8IDX2_9FIRM</name>
<dbReference type="CDD" id="cd01164">
    <property type="entry name" value="FruK_PfkB_like"/>
    <property type="match status" value="1"/>
</dbReference>
<dbReference type="GO" id="GO:0005988">
    <property type="term" value="P:lactose metabolic process"/>
    <property type="evidence" value="ECO:0007669"/>
    <property type="project" value="UniProtKB-KW"/>
</dbReference>
<comment type="similarity">
    <text evidence="6">Belongs to the carbohydrate kinase PfkB family. LacC subfamily.</text>
</comment>
<keyword evidence="9" id="KW-1185">Reference proteome</keyword>
<dbReference type="AlphaFoldDB" id="A0A4P8IDX2"/>
<dbReference type="InterPro" id="IPR029056">
    <property type="entry name" value="Ribokinase-like"/>
</dbReference>
<dbReference type="SUPFAM" id="SSF53613">
    <property type="entry name" value="Ribokinase-like"/>
    <property type="match status" value="1"/>
</dbReference>
<dbReference type="PANTHER" id="PTHR46566:SF1">
    <property type="entry name" value="1-PHOSPHOFRUCTOKINASE"/>
    <property type="match status" value="1"/>
</dbReference>
<dbReference type="InterPro" id="IPR017583">
    <property type="entry name" value="Tagatose/fructose_Pkinase"/>
</dbReference>
<evidence type="ECO:0000256" key="3">
    <source>
        <dbReference type="ARBA" id="ARBA00022741"/>
    </source>
</evidence>
<dbReference type="GO" id="GO:0005524">
    <property type="term" value="F:ATP binding"/>
    <property type="evidence" value="ECO:0007669"/>
    <property type="project" value="UniProtKB-KW"/>
</dbReference>
<dbReference type="GO" id="GO:2001059">
    <property type="term" value="P:D-tagatose 6-phosphate catabolic process"/>
    <property type="evidence" value="ECO:0007669"/>
    <property type="project" value="UniProtKB-UniPathway"/>
</dbReference>
<feature type="domain" description="Carbohydrate kinase PfkB" evidence="7">
    <location>
        <begin position="31"/>
        <end position="304"/>
    </location>
</feature>
<dbReference type="GO" id="GO:0008443">
    <property type="term" value="F:phosphofructokinase activity"/>
    <property type="evidence" value="ECO:0007669"/>
    <property type="project" value="TreeGrafter"/>
</dbReference>
<evidence type="ECO:0000259" key="7">
    <source>
        <dbReference type="Pfam" id="PF00294"/>
    </source>
</evidence>
<evidence type="ECO:0000256" key="4">
    <source>
        <dbReference type="ARBA" id="ARBA00022777"/>
    </source>
</evidence>
<dbReference type="GO" id="GO:0009024">
    <property type="term" value="F:tagatose-6-phosphate kinase activity"/>
    <property type="evidence" value="ECO:0007669"/>
    <property type="project" value="UniProtKB-EC"/>
</dbReference>
<evidence type="ECO:0000256" key="5">
    <source>
        <dbReference type="ARBA" id="ARBA00022840"/>
    </source>
</evidence>
<dbReference type="PANTHER" id="PTHR46566">
    <property type="entry name" value="1-PHOSPHOFRUCTOKINASE-RELATED"/>
    <property type="match status" value="1"/>
</dbReference>
<keyword evidence="3 6" id="KW-0547">Nucleotide-binding</keyword>
<dbReference type="PIRSF" id="PIRSF000535">
    <property type="entry name" value="1PFK/6PFK/LacC"/>
    <property type="match status" value="1"/>
</dbReference>
<evidence type="ECO:0000313" key="9">
    <source>
        <dbReference type="Proteomes" id="UP000298653"/>
    </source>
</evidence>
<dbReference type="Proteomes" id="UP000298653">
    <property type="component" value="Chromosome"/>
</dbReference>
<keyword evidence="6" id="KW-0423">Lactose metabolism</keyword>
<dbReference type="Gene3D" id="3.40.1190.20">
    <property type="match status" value="1"/>
</dbReference>
<sequence length="327" mass="36321">MEYLSIIKTVKRNCILWMSSMIYTLTTNPAIDMNISTKGMERAKVNRTFDTVYTPNGKGVNVTLTLKHYGVDSTVTGFFGGFSGKYIVEELENRQVAVKPVWVGDTTRINIFLNDGEGEFKFVNSGSFVGRDQQEEMLHLFETAEDLSCLVISGSLPPGIEPSYYESILSICKKRGIDVVLDISSPKLKDLLKYQPLLIKPNDEEIEEIFGIKIKDEEDILHVLTFLKEQGARNVLLTLGSKGAYFSNGEDVYYSSSQPVKLLSSACAGDAALASFLSLWLDHPENVEDALKRSAATGANVAESNALGDFAKVDTYFHNIKIRKVEK</sequence>
<dbReference type="EC" id="2.7.1.144" evidence="6"/>
<comment type="pathway">
    <text evidence="6">Carbohydrate metabolism; D-tagatose 6-phosphate degradation; D-glyceraldehyde 3-phosphate and glycerone phosphate from D-tagatose 6-phosphate: step 1/2.</text>
</comment>
<evidence type="ECO:0000313" key="8">
    <source>
        <dbReference type="EMBL" id="QCP33973.1"/>
    </source>
</evidence>
<keyword evidence="2 6" id="KW-0808">Transferase</keyword>
<dbReference type="KEGG" id="arf:AR1Y2_0519"/>
<proteinExistence type="inferred from homology"/>
<dbReference type="EMBL" id="CP040058">
    <property type="protein sequence ID" value="QCP33973.1"/>
    <property type="molecule type" value="Genomic_DNA"/>
</dbReference>
<dbReference type="OrthoDB" id="9801219at2"/>
<comment type="similarity">
    <text evidence="1">Belongs to the carbohydrate kinase pfkB family.</text>
</comment>
<dbReference type="InterPro" id="IPR011611">
    <property type="entry name" value="PfkB_dom"/>
</dbReference>